<accession>A0A396YR48</accession>
<organism evidence="1 2">
    <name type="scientific">Leptospira stimsonii</name>
    <dbReference type="NCBI Taxonomy" id="2202203"/>
    <lineage>
        <taxon>Bacteria</taxon>
        <taxon>Pseudomonadati</taxon>
        <taxon>Spirochaetota</taxon>
        <taxon>Spirochaetia</taxon>
        <taxon>Leptospirales</taxon>
        <taxon>Leptospiraceae</taxon>
        <taxon>Leptospira</taxon>
    </lineage>
</organism>
<evidence type="ECO:0000313" key="2">
    <source>
        <dbReference type="Proteomes" id="UP000265798"/>
    </source>
</evidence>
<evidence type="ECO:0000313" key="1">
    <source>
        <dbReference type="EMBL" id="RHX85699.1"/>
    </source>
</evidence>
<dbReference type="Proteomes" id="UP000265798">
    <property type="component" value="Unassembled WGS sequence"/>
</dbReference>
<gene>
    <name evidence="1" type="ORF">DLM75_19395</name>
</gene>
<protein>
    <submittedName>
        <fullName evidence="1">Uncharacterized protein</fullName>
    </submittedName>
</protein>
<sequence length="338" mass="39842">MFTRRNICIFNGSRSKIARDGYKMDLQNRFMKFVKRNANKLPNRRKTETFFALICLWILVQSLSSTPDSDFVPVAGYKNNAESMRLRKLAGDFRRVEVRFFLKGFDRSESVRIKKATLNTLREDSYFIWNEGAEEKGIQSEIVQKGKNSKTFSKENLLMTIVLRRSKSDDGQKKILFRMDWLNRKTLVRANFHSEERFVDEDQRNIQKLLYTWKSEILPIQDVFFIENIDCVSNDAKTTAFLEIGCKNLLQKTGDSGSFKKYWEKAERSPLTGRDRESIQNNLAYYSVSLGDFKKAEECFSTADSLDDSESYRRHRDQLEAIREFRKKYRHYETKDSP</sequence>
<proteinExistence type="predicted"/>
<comment type="caution">
    <text evidence="1">The sequence shown here is derived from an EMBL/GenBank/DDBJ whole genome shotgun (WGS) entry which is preliminary data.</text>
</comment>
<name>A0A396YR48_9LEPT</name>
<reference evidence="2" key="1">
    <citation type="submission" date="2018-05" db="EMBL/GenBank/DDBJ databases">
        <title>Leptospira yasudae sp. nov. and Leptospira stimsonii sp. nov., two pathogenic species of the genus Leptospira isolated from environmental sources.</title>
        <authorList>
            <person name="Casanovas-Massana A."/>
            <person name="Hamond C."/>
            <person name="Santos L.A."/>
            <person name="Hacker K.P."/>
            <person name="Balassiano I."/>
            <person name="Medeiros M.A."/>
            <person name="Reis M.G."/>
            <person name="Ko A.I."/>
            <person name="Wunder E.A."/>
        </authorList>
    </citation>
    <scope>NUCLEOTIDE SEQUENCE [LARGE SCALE GENOMIC DNA]</scope>
    <source>
        <strain evidence="2">Yale</strain>
    </source>
</reference>
<dbReference type="AlphaFoldDB" id="A0A396YR48"/>
<dbReference type="EMBL" id="QHCT01000007">
    <property type="protein sequence ID" value="RHX85699.1"/>
    <property type="molecule type" value="Genomic_DNA"/>
</dbReference>